<sequence>MRLGGLQSRGDKEIVTPSAGRLPWSRTVNLSTRC</sequence>
<reference evidence="1 2" key="1">
    <citation type="submission" date="2020-08" db="EMBL/GenBank/DDBJ databases">
        <title>Genomic Encyclopedia of Type Strains, Phase IV (KMG-IV): sequencing the most valuable type-strain genomes for metagenomic binning, comparative biology and taxonomic classification.</title>
        <authorList>
            <person name="Goeker M."/>
        </authorList>
    </citation>
    <scope>NUCLEOTIDE SEQUENCE [LARGE SCALE GENOMIC DNA]</scope>
    <source>
        <strain evidence="1 2">DSM 19371</strain>
    </source>
</reference>
<evidence type="ECO:0000313" key="1">
    <source>
        <dbReference type="EMBL" id="MBB4150688.1"/>
    </source>
</evidence>
<evidence type="ECO:0000313" key="2">
    <source>
        <dbReference type="Proteomes" id="UP000590524"/>
    </source>
</evidence>
<name>A0A7W6PXA3_9SPHN</name>
<organism evidence="1 2">
    <name type="scientific">Sphingobium scionense</name>
    <dbReference type="NCBI Taxonomy" id="1404341"/>
    <lineage>
        <taxon>Bacteria</taxon>
        <taxon>Pseudomonadati</taxon>
        <taxon>Pseudomonadota</taxon>
        <taxon>Alphaproteobacteria</taxon>
        <taxon>Sphingomonadales</taxon>
        <taxon>Sphingomonadaceae</taxon>
        <taxon>Sphingobium</taxon>
    </lineage>
</organism>
<dbReference type="Proteomes" id="UP000590524">
    <property type="component" value="Unassembled WGS sequence"/>
</dbReference>
<dbReference type="EMBL" id="JACIEU010000023">
    <property type="protein sequence ID" value="MBB4150688.1"/>
    <property type="molecule type" value="Genomic_DNA"/>
</dbReference>
<keyword evidence="2" id="KW-1185">Reference proteome</keyword>
<protein>
    <submittedName>
        <fullName evidence="1">Uncharacterized protein</fullName>
    </submittedName>
</protein>
<accession>A0A7W6PXA3</accession>
<proteinExistence type="predicted"/>
<gene>
    <name evidence="1" type="ORF">GGQ90_004495</name>
</gene>
<comment type="caution">
    <text evidence="1">The sequence shown here is derived from an EMBL/GenBank/DDBJ whole genome shotgun (WGS) entry which is preliminary data.</text>
</comment>
<dbReference type="AlphaFoldDB" id="A0A7W6PXA3"/>